<keyword evidence="3" id="KW-1185">Reference proteome</keyword>
<dbReference type="EMBL" id="FMZK01000005">
    <property type="protein sequence ID" value="SDD10224.1"/>
    <property type="molecule type" value="Genomic_DNA"/>
</dbReference>
<dbReference type="STRING" id="67344.SAMN05216505_10596"/>
<evidence type="ECO:0000313" key="3">
    <source>
        <dbReference type="Proteomes" id="UP000182100"/>
    </source>
</evidence>
<accession>A0A1G6S0N1</accession>
<reference evidence="3" key="1">
    <citation type="submission" date="2016-10" db="EMBL/GenBank/DDBJ databases">
        <authorList>
            <person name="Varghese N."/>
            <person name="Submissions S."/>
        </authorList>
    </citation>
    <scope>NUCLEOTIDE SEQUENCE [LARGE SCALE GENOMIC DNA]</scope>
    <source>
        <strain evidence="3">CGMCC 4.3504</strain>
    </source>
</reference>
<evidence type="ECO:0000256" key="1">
    <source>
        <dbReference type="SAM" id="MobiDB-lite"/>
    </source>
</evidence>
<feature type="region of interest" description="Disordered" evidence="1">
    <location>
        <begin position="65"/>
        <end position="151"/>
    </location>
</feature>
<feature type="compositionally biased region" description="Basic and acidic residues" evidence="1">
    <location>
        <begin position="82"/>
        <end position="95"/>
    </location>
</feature>
<dbReference type="AlphaFoldDB" id="A0A1G6S0N1"/>
<sequence>MRAHAGAGRGRPGPRPVFCAGKSCASMGSGSREGGFRLDAGAPRRNLKTLASITSRRFRHRPLLASTFHDGPPTGSVARLVAGDRGRTGRERSEGSRGGPGSARSRAEAGCAGTSLGRPGSGLRAGPQAVAEPEVGDRPVDGAGGEAAQPRAVRVDEPHLGSGRGCSLWTSSPTPFCRLCRRRHPGKGQRLHRLRRGPERRGCPGQASGGPVAGPTRSSRTRAWAPDPVILSARKVPPTRAGTRTSAILVLAGQGRFPLVRPPAGRLAS</sequence>
<dbReference type="Proteomes" id="UP000182100">
    <property type="component" value="Unassembled WGS sequence"/>
</dbReference>
<gene>
    <name evidence="2" type="ORF">SAMN05216505_10596</name>
</gene>
<evidence type="ECO:0000313" key="2">
    <source>
        <dbReference type="EMBL" id="SDD10224.1"/>
    </source>
</evidence>
<protein>
    <submittedName>
        <fullName evidence="2">Uncharacterized protein</fullName>
    </submittedName>
</protein>
<organism evidence="2 3">
    <name type="scientific">Streptomyces prasinopilosus</name>
    <dbReference type="NCBI Taxonomy" id="67344"/>
    <lineage>
        <taxon>Bacteria</taxon>
        <taxon>Bacillati</taxon>
        <taxon>Actinomycetota</taxon>
        <taxon>Actinomycetes</taxon>
        <taxon>Kitasatosporales</taxon>
        <taxon>Streptomycetaceae</taxon>
        <taxon>Streptomyces</taxon>
    </lineage>
</organism>
<proteinExistence type="predicted"/>
<name>A0A1G6S0N1_9ACTN</name>
<feature type="region of interest" description="Disordered" evidence="1">
    <location>
        <begin position="188"/>
        <end position="221"/>
    </location>
</feature>